<feature type="domain" description="Lipid/polyisoprenoid-binding YceI-like" evidence="2">
    <location>
        <begin position="15"/>
        <end position="186"/>
    </location>
</feature>
<sequence length="192" mass="20307">MPTGIVDIPGYTVGTWKIDPAHSEVSFTVRHMVISKVRGRFTSFEGAITTAEDPLASSVTASIDLASVDTANAQRDEHLRGPDFLDAAEYPVMTYRSTGLRSGGDGPVLDGELTLRGITRTVPLALDLHGFGPDPFLEDPSAGARLGLTATGEIDRTEFGVTTNSPVPGGVLISEKVEIVLEVQAVLESRTG</sequence>
<dbReference type="SUPFAM" id="SSF101874">
    <property type="entry name" value="YceI-like"/>
    <property type="match status" value="1"/>
</dbReference>
<dbReference type="SMART" id="SM00867">
    <property type="entry name" value="YceI"/>
    <property type="match status" value="1"/>
</dbReference>
<evidence type="ECO:0000313" key="4">
    <source>
        <dbReference type="Proteomes" id="UP000572635"/>
    </source>
</evidence>
<dbReference type="EMBL" id="JACHDB010000001">
    <property type="protein sequence ID" value="MBB5431430.1"/>
    <property type="molecule type" value="Genomic_DNA"/>
</dbReference>
<dbReference type="Proteomes" id="UP000572635">
    <property type="component" value="Unassembled WGS sequence"/>
</dbReference>
<dbReference type="Gene3D" id="2.40.128.110">
    <property type="entry name" value="Lipid/polyisoprenoid-binding, YceI-like"/>
    <property type="match status" value="1"/>
</dbReference>
<dbReference type="PANTHER" id="PTHR34406">
    <property type="entry name" value="PROTEIN YCEI"/>
    <property type="match status" value="1"/>
</dbReference>
<dbReference type="RefSeq" id="WP_184391092.1">
    <property type="nucleotide sequence ID" value="NZ_BAAAJD010000050.1"/>
</dbReference>
<dbReference type="PANTHER" id="PTHR34406:SF1">
    <property type="entry name" value="PROTEIN YCEI"/>
    <property type="match status" value="1"/>
</dbReference>
<comment type="caution">
    <text evidence="3">The sequence shown here is derived from an EMBL/GenBank/DDBJ whole genome shotgun (WGS) entry which is preliminary data.</text>
</comment>
<name>A0A7W8QKF7_9ACTN</name>
<evidence type="ECO:0000256" key="1">
    <source>
        <dbReference type="ARBA" id="ARBA00008812"/>
    </source>
</evidence>
<proteinExistence type="inferred from homology"/>
<keyword evidence="4" id="KW-1185">Reference proteome</keyword>
<comment type="similarity">
    <text evidence="1">Belongs to the UPF0312 family.</text>
</comment>
<gene>
    <name evidence="3" type="ORF">HDA36_001514</name>
</gene>
<organism evidence="3 4">
    <name type="scientific">Nocardiopsis composta</name>
    <dbReference type="NCBI Taxonomy" id="157465"/>
    <lineage>
        <taxon>Bacteria</taxon>
        <taxon>Bacillati</taxon>
        <taxon>Actinomycetota</taxon>
        <taxon>Actinomycetes</taxon>
        <taxon>Streptosporangiales</taxon>
        <taxon>Nocardiopsidaceae</taxon>
        <taxon>Nocardiopsis</taxon>
    </lineage>
</organism>
<dbReference type="Pfam" id="PF04264">
    <property type="entry name" value="YceI"/>
    <property type="match status" value="1"/>
</dbReference>
<reference evidence="3 4" key="1">
    <citation type="submission" date="2020-08" db="EMBL/GenBank/DDBJ databases">
        <title>Sequencing the genomes of 1000 actinobacteria strains.</title>
        <authorList>
            <person name="Klenk H.-P."/>
        </authorList>
    </citation>
    <scope>NUCLEOTIDE SEQUENCE [LARGE SCALE GENOMIC DNA]</scope>
    <source>
        <strain evidence="3 4">DSM 44551</strain>
    </source>
</reference>
<dbReference type="InterPro" id="IPR007372">
    <property type="entry name" value="Lipid/polyisoprenoid-bd_YceI"/>
</dbReference>
<protein>
    <submittedName>
        <fullName evidence="3">Polyisoprenoid-binding protein YceI</fullName>
    </submittedName>
</protein>
<dbReference type="InterPro" id="IPR036761">
    <property type="entry name" value="TTHA0802/YceI-like_sf"/>
</dbReference>
<evidence type="ECO:0000313" key="3">
    <source>
        <dbReference type="EMBL" id="MBB5431430.1"/>
    </source>
</evidence>
<dbReference type="AlphaFoldDB" id="A0A7W8QKF7"/>
<accession>A0A7W8QKF7</accession>
<evidence type="ECO:0000259" key="2">
    <source>
        <dbReference type="SMART" id="SM00867"/>
    </source>
</evidence>